<dbReference type="GO" id="GO:0015630">
    <property type="term" value="C:microtubule cytoskeleton"/>
    <property type="evidence" value="ECO:0007669"/>
    <property type="project" value="UniProtKB-UniRule"/>
</dbReference>
<comment type="subcellular location">
    <subcellularLocation>
        <location evidence="4">Cytoplasm</location>
        <location evidence="4">Cytoskeleton</location>
        <location evidence="4">Cilium axoneme</location>
    </subcellularLocation>
</comment>
<dbReference type="Proteomes" id="UP000515154">
    <property type="component" value="Unplaced"/>
</dbReference>
<gene>
    <name evidence="7" type="primary">LOC115230684</name>
</gene>
<keyword evidence="4" id="KW-0282">Flagellum</keyword>
<protein>
    <recommendedName>
        <fullName evidence="4">Tektin</fullName>
    </recommendedName>
</protein>
<evidence type="ECO:0000313" key="7">
    <source>
        <dbReference type="RefSeq" id="XP_029656679.1"/>
    </source>
</evidence>
<dbReference type="PANTHER" id="PTHR19960">
    <property type="entry name" value="TEKTIN"/>
    <property type="match status" value="1"/>
</dbReference>
<keyword evidence="3 5" id="KW-0175">Coiled coil</keyword>
<keyword evidence="4" id="KW-0966">Cell projection</keyword>
<evidence type="ECO:0000256" key="5">
    <source>
        <dbReference type="SAM" id="Coils"/>
    </source>
</evidence>
<evidence type="ECO:0000256" key="3">
    <source>
        <dbReference type="ARBA" id="ARBA00023054"/>
    </source>
</evidence>
<comment type="similarity">
    <text evidence="1 4">Belongs to the tektin family.</text>
</comment>
<evidence type="ECO:0000256" key="2">
    <source>
        <dbReference type="ARBA" id="ARBA00022490"/>
    </source>
</evidence>
<dbReference type="KEGG" id="osn:115230684"/>
<dbReference type="InterPro" id="IPR000435">
    <property type="entry name" value="Tektins"/>
</dbReference>
<dbReference type="GO" id="GO:0005930">
    <property type="term" value="C:axoneme"/>
    <property type="evidence" value="ECO:0007669"/>
    <property type="project" value="UniProtKB-SubCell"/>
</dbReference>
<name>A0A6P7TWA6_9MOLL</name>
<proteinExistence type="inferred from homology"/>
<evidence type="ECO:0000313" key="6">
    <source>
        <dbReference type="Proteomes" id="UP000515154"/>
    </source>
</evidence>
<sequence>MKTVIPRRNTPMEWATFSLNNINRNTETVKQSADLRAKINSVLTDTSRDLREMSDRVEMSVGLRINQVETALEKLKDNLRLVTLLERNWKLINESISTLKQKENELENALKRCNETKLQTQDQIQRKEQSLFIDRNKFLPVRRRYPSTITLLGYPN</sequence>
<keyword evidence="4" id="KW-0969">Cilium</keyword>
<accession>A0A6P7TWA6</accession>
<evidence type="ECO:0000256" key="4">
    <source>
        <dbReference type="RuleBase" id="RU367040"/>
    </source>
</evidence>
<evidence type="ECO:0000256" key="1">
    <source>
        <dbReference type="ARBA" id="ARBA00007209"/>
    </source>
</evidence>
<dbReference type="GO" id="GO:0060271">
    <property type="term" value="P:cilium assembly"/>
    <property type="evidence" value="ECO:0007669"/>
    <property type="project" value="UniProtKB-UniRule"/>
</dbReference>
<dbReference type="AlphaFoldDB" id="A0A6P7TWA6"/>
<dbReference type="InterPro" id="IPR048256">
    <property type="entry name" value="Tektin-like"/>
</dbReference>
<organism evidence="6 7">
    <name type="scientific">Octopus sinensis</name>
    <name type="common">East Asian common octopus</name>
    <dbReference type="NCBI Taxonomy" id="2607531"/>
    <lineage>
        <taxon>Eukaryota</taxon>
        <taxon>Metazoa</taxon>
        <taxon>Spiralia</taxon>
        <taxon>Lophotrochozoa</taxon>
        <taxon>Mollusca</taxon>
        <taxon>Cephalopoda</taxon>
        <taxon>Coleoidea</taxon>
        <taxon>Octopodiformes</taxon>
        <taxon>Octopoda</taxon>
        <taxon>Incirrata</taxon>
        <taxon>Octopodidae</taxon>
        <taxon>Octopus</taxon>
    </lineage>
</organism>
<dbReference type="PANTHER" id="PTHR19960:SF12">
    <property type="entry name" value="TEKTIN-4"/>
    <property type="match status" value="1"/>
</dbReference>
<reference evidence="7" key="1">
    <citation type="submission" date="2025-08" db="UniProtKB">
        <authorList>
            <consortium name="RefSeq"/>
        </authorList>
    </citation>
    <scope>IDENTIFICATION</scope>
</reference>
<feature type="coiled-coil region" evidence="5">
    <location>
        <begin position="65"/>
        <end position="130"/>
    </location>
</feature>
<keyword evidence="2" id="KW-0963">Cytoplasm</keyword>
<dbReference type="GO" id="GO:0060294">
    <property type="term" value="P:cilium movement involved in cell motility"/>
    <property type="evidence" value="ECO:0007669"/>
    <property type="project" value="UniProtKB-UniRule"/>
</dbReference>
<dbReference type="RefSeq" id="XP_029656679.1">
    <property type="nucleotide sequence ID" value="XM_029800819.2"/>
</dbReference>
<dbReference type="Pfam" id="PF03148">
    <property type="entry name" value="Tektin"/>
    <property type="match status" value="2"/>
</dbReference>
<keyword evidence="6" id="KW-1185">Reference proteome</keyword>
<dbReference type="GO" id="GO:0005634">
    <property type="term" value="C:nucleus"/>
    <property type="evidence" value="ECO:0007669"/>
    <property type="project" value="TreeGrafter"/>
</dbReference>